<reference evidence="3 4" key="1">
    <citation type="submission" date="2018-12" db="EMBL/GenBank/DDBJ databases">
        <authorList>
            <person name="Yang Y."/>
        </authorList>
    </citation>
    <scope>NUCLEOTIDE SEQUENCE [LARGE SCALE GENOMIC DNA]</scope>
    <source>
        <strain evidence="3 4">L-25-5w-1</strain>
    </source>
</reference>
<dbReference type="SUPFAM" id="SSF50494">
    <property type="entry name" value="Trypsin-like serine proteases"/>
    <property type="match status" value="1"/>
</dbReference>
<keyword evidence="4" id="KW-1185">Reference proteome</keyword>
<dbReference type="InterPro" id="IPR016187">
    <property type="entry name" value="CTDL_fold"/>
</dbReference>
<dbReference type="AlphaFoldDB" id="A0A3S0K1R9"/>
<dbReference type="InterPro" id="IPR043504">
    <property type="entry name" value="Peptidase_S1_PA_chymotrypsin"/>
</dbReference>
<proteinExistence type="predicted"/>
<organism evidence="3 4">
    <name type="scientific">Azospirillum griseum</name>
    <dbReference type="NCBI Taxonomy" id="2496639"/>
    <lineage>
        <taxon>Bacteria</taxon>
        <taxon>Pseudomonadati</taxon>
        <taxon>Pseudomonadota</taxon>
        <taxon>Alphaproteobacteria</taxon>
        <taxon>Rhodospirillales</taxon>
        <taxon>Azospirillaceae</taxon>
        <taxon>Azospirillum</taxon>
    </lineage>
</organism>
<evidence type="ECO:0000313" key="3">
    <source>
        <dbReference type="EMBL" id="RTR15671.1"/>
    </source>
</evidence>
<evidence type="ECO:0000313" key="4">
    <source>
        <dbReference type="Proteomes" id="UP000277007"/>
    </source>
</evidence>
<protein>
    <recommendedName>
        <fullName evidence="2">Sulfatase-modifying factor enzyme-like domain-containing protein</fullName>
    </recommendedName>
</protein>
<sequence length="421" mass="46750">MNYYDETRSDETVRYDVDIRPVETSQWPDYSILRVAGNPAARFGALTMPVTAPLPSEPLIMFHHPLGQPMVLSAKGCRVGARPIDGDGQLIHYCDTNDGSSGAPILDVNGTRLIGLHYAGNTGFNLAVPMVRLRQQSAILAQLFPDQSPPPVRRAEETVPPPLQGQGPGPRVIRDCAECPEMVVVPSGTFMMGSPEDEPDRRGNEGPQHRVTIGQAFAVGRYAVTFDEWDACVRGGGCYAHRPGDEGWGRGRRPVINVSWNDAQAYVRWLTERTGQRYRLLSESEREYATRAGTTTPFSTGDRITTDQANFDGNFTYNGSATGVYRRRTTEVGSFEANAFGLYDLHGNVWEWVEDCWHPDYRGAPADGSAWTTGSCESRILRGGFWGGAPLYLRSAYRNWLAPNFRFNYLLGFRVAKTLTR</sequence>
<dbReference type="InterPro" id="IPR051043">
    <property type="entry name" value="Sulfatase_Mod_Factor_Kinase"/>
</dbReference>
<dbReference type="Pfam" id="PF03781">
    <property type="entry name" value="FGE-sulfatase"/>
    <property type="match status" value="1"/>
</dbReference>
<name>A0A3S0K1R9_9PROT</name>
<dbReference type="OrthoDB" id="9768004at2"/>
<dbReference type="PANTHER" id="PTHR23150:SF35">
    <property type="entry name" value="BLL6746 PROTEIN"/>
    <property type="match status" value="1"/>
</dbReference>
<comment type="caution">
    <text evidence="3">The sequence shown here is derived from an EMBL/GenBank/DDBJ whole genome shotgun (WGS) entry which is preliminary data.</text>
</comment>
<dbReference type="SUPFAM" id="SSF56436">
    <property type="entry name" value="C-type lectin-like"/>
    <property type="match status" value="1"/>
</dbReference>
<dbReference type="InterPro" id="IPR009003">
    <property type="entry name" value="Peptidase_S1_PA"/>
</dbReference>
<dbReference type="EMBL" id="RXMA01000032">
    <property type="protein sequence ID" value="RTR15671.1"/>
    <property type="molecule type" value="Genomic_DNA"/>
</dbReference>
<dbReference type="PANTHER" id="PTHR23150">
    <property type="entry name" value="SULFATASE MODIFYING FACTOR 1, 2"/>
    <property type="match status" value="1"/>
</dbReference>
<dbReference type="Gene3D" id="3.90.1580.10">
    <property type="entry name" value="paralog of FGE (formylglycine-generating enzyme)"/>
    <property type="match status" value="1"/>
</dbReference>
<feature type="region of interest" description="Disordered" evidence="1">
    <location>
        <begin position="145"/>
        <end position="170"/>
    </location>
</feature>
<evidence type="ECO:0000256" key="1">
    <source>
        <dbReference type="SAM" id="MobiDB-lite"/>
    </source>
</evidence>
<dbReference type="InterPro" id="IPR005532">
    <property type="entry name" value="SUMF_dom"/>
</dbReference>
<dbReference type="GO" id="GO:0120147">
    <property type="term" value="F:formylglycine-generating oxidase activity"/>
    <property type="evidence" value="ECO:0007669"/>
    <property type="project" value="TreeGrafter"/>
</dbReference>
<feature type="domain" description="Sulfatase-modifying factor enzyme-like" evidence="2">
    <location>
        <begin position="178"/>
        <end position="417"/>
    </location>
</feature>
<gene>
    <name evidence="3" type="ORF">EJ903_22560</name>
</gene>
<dbReference type="Gene3D" id="2.40.10.10">
    <property type="entry name" value="Trypsin-like serine proteases"/>
    <property type="match status" value="1"/>
</dbReference>
<dbReference type="Proteomes" id="UP000277007">
    <property type="component" value="Unassembled WGS sequence"/>
</dbReference>
<evidence type="ECO:0000259" key="2">
    <source>
        <dbReference type="Pfam" id="PF03781"/>
    </source>
</evidence>
<dbReference type="Pfam" id="PF13365">
    <property type="entry name" value="Trypsin_2"/>
    <property type="match status" value="1"/>
</dbReference>
<dbReference type="InterPro" id="IPR042095">
    <property type="entry name" value="SUMF_sf"/>
</dbReference>
<accession>A0A3S0K1R9</accession>